<feature type="transmembrane region" description="Helical" evidence="1">
    <location>
        <begin position="64"/>
        <end position="81"/>
    </location>
</feature>
<feature type="transmembrane region" description="Helical" evidence="1">
    <location>
        <begin position="88"/>
        <end position="109"/>
    </location>
</feature>
<dbReference type="EMBL" id="LK932361">
    <property type="protein sequence ID" value="CDS84368.1"/>
    <property type="molecule type" value="Genomic_DNA"/>
</dbReference>
<dbReference type="SUPFAM" id="SSF55874">
    <property type="entry name" value="ATPase domain of HSP90 chaperone/DNA topoisomerase II/histidine kinase"/>
    <property type="match status" value="1"/>
</dbReference>
<keyword evidence="3" id="KW-0418">Kinase</keyword>
<dbReference type="InterPro" id="IPR032834">
    <property type="entry name" value="NatK-like_C"/>
</dbReference>
<dbReference type="PANTHER" id="PTHR40448">
    <property type="entry name" value="TWO-COMPONENT SENSOR HISTIDINE KINASE"/>
    <property type="match status" value="1"/>
</dbReference>
<proteinExistence type="predicted"/>
<dbReference type="CDD" id="cd16935">
    <property type="entry name" value="HATPase_AgrC-ComD-like"/>
    <property type="match status" value="1"/>
</dbReference>
<dbReference type="Gene3D" id="1.10.287.130">
    <property type="match status" value="1"/>
</dbReference>
<accession>A0A031W9B6</accession>
<evidence type="ECO:0000313" key="4">
    <source>
        <dbReference type="EMBL" id="CDS84368.1"/>
    </source>
</evidence>
<dbReference type="Pfam" id="PF14501">
    <property type="entry name" value="HATPase_c_5"/>
    <property type="match status" value="1"/>
</dbReference>
<keyword evidence="1" id="KW-0812">Transmembrane</keyword>
<dbReference type="EMBL" id="LK933260">
    <property type="protein sequence ID" value="CDT56814.1"/>
    <property type="molecule type" value="Genomic_DNA"/>
</dbReference>
<organism evidence="3">
    <name type="scientific">Clostridioides difficile</name>
    <name type="common">Peptoclostridium difficile</name>
    <dbReference type="NCBI Taxonomy" id="1496"/>
    <lineage>
        <taxon>Bacteria</taxon>
        <taxon>Bacillati</taxon>
        <taxon>Bacillota</taxon>
        <taxon>Clostridia</taxon>
        <taxon>Peptostreptococcales</taxon>
        <taxon>Peptostreptococcaceae</taxon>
        <taxon>Clostridioides</taxon>
    </lineage>
</organism>
<dbReference type="Gene3D" id="3.30.565.10">
    <property type="entry name" value="Histidine kinase-like ATPase, C-terminal domain"/>
    <property type="match status" value="1"/>
</dbReference>
<dbReference type="AlphaFoldDB" id="A0A031W9B6"/>
<dbReference type="PANTHER" id="PTHR40448:SF1">
    <property type="entry name" value="TWO-COMPONENT SENSOR HISTIDINE KINASE"/>
    <property type="match status" value="1"/>
</dbReference>
<feature type="domain" description="Sensor histidine kinase NatK-like C-terminal" evidence="2">
    <location>
        <begin position="339"/>
        <end position="442"/>
    </location>
</feature>
<gene>
    <name evidence="5" type="ORF">BN1095_570004</name>
    <name evidence="3" type="ORF">BN1096_270004</name>
    <name evidence="4" type="ORF">BN1097_260004</name>
</gene>
<evidence type="ECO:0000259" key="2">
    <source>
        <dbReference type="Pfam" id="PF14501"/>
    </source>
</evidence>
<protein>
    <submittedName>
        <fullName evidence="3">Two-component sensor histidine kinase</fullName>
    </submittedName>
</protein>
<evidence type="ECO:0000313" key="3">
    <source>
        <dbReference type="EMBL" id="CDS83921.1"/>
    </source>
</evidence>
<dbReference type="GO" id="GO:0042802">
    <property type="term" value="F:identical protein binding"/>
    <property type="evidence" value="ECO:0007669"/>
    <property type="project" value="TreeGrafter"/>
</dbReference>
<feature type="transmembrane region" description="Helical" evidence="1">
    <location>
        <begin position="39"/>
        <end position="58"/>
    </location>
</feature>
<dbReference type="RefSeq" id="WP_016728497.1">
    <property type="nucleotide sequence ID" value="NZ_BIUL01000122.1"/>
</dbReference>
<feature type="transmembrane region" description="Helical" evidence="1">
    <location>
        <begin position="204"/>
        <end position="224"/>
    </location>
</feature>
<evidence type="ECO:0000313" key="5">
    <source>
        <dbReference type="EMBL" id="CDT56814.1"/>
    </source>
</evidence>
<evidence type="ECO:0000256" key="1">
    <source>
        <dbReference type="SAM" id="Phobius"/>
    </source>
</evidence>
<reference evidence="3" key="1">
    <citation type="submission" date="2014-07" db="EMBL/GenBank/DDBJ databases">
        <authorList>
            <person name="Monot Marc"/>
        </authorList>
    </citation>
    <scope>NUCLEOTIDE SEQUENCE</scope>
    <source>
        <strain evidence="5">7032989</strain>
        <strain evidence="4">7032994</strain>
    </source>
</reference>
<keyword evidence="3" id="KW-0808">Transferase</keyword>
<feature type="transmembrane region" description="Helical" evidence="1">
    <location>
        <begin position="162"/>
        <end position="184"/>
    </location>
</feature>
<keyword evidence="1" id="KW-1133">Transmembrane helix</keyword>
<dbReference type="GO" id="GO:0016301">
    <property type="term" value="F:kinase activity"/>
    <property type="evidence" value="ECO:0007669"/>
    <property type="project" value="UniProtKB-KW"/>
</dbReference>
<dbReference type="PATRIC" id="fig|1496.854.peg.620"/>
<feature type="transmembrane region" description="Helical" evidence="1">
    <location>
        <begin position="6"/>
        <end position="27"/>
    </location>
</feature>
<keyword evidence="1" id="KW-0472">Membrane</keyword>
<name>A0A031W9B6_CLODI</name>
<sequence length="445" mass="51609">MGTYSLISTSINFILILINIFIAFFLYKLTSYFIDFRNHWIFKIILILGYSIISQMIIWLSDPVNILFTLFGYFILLIICSKSKLIPIISVVMILYPIIIGLNFLFINNPIYEELIHSKEYILILSIVQIISALIKLLFWFLIHIFLKNRLVNIKQYLSNKIWIFIDMVCISSFLSILIAIILPPTNLIPMGSNKNIILGNLPYGTYLIILSAILANIGVILLLQPLIENVKMKIEKQANHLKEKYYNLLENQQIQIRKMRHDMNNHFQMIESYLEIEDIAGAKKYFNQLKIGIGTLSGKQFCKNQALNSILNLRHTSLEENGVDVHFNIDIDNHLGIEPIDLCTIFSNSLDNAIEASLKIPDLSNRKVVLKARCEKEYFSYLLTNNKVNPINRKQELFISDKKDSNSHGYGIENIREIVNKYNGKLDISYTESEFSLFLYIRLF</sequence>
<dbReference type="EMBL" id="LK932477">
    <property type="protein sequence ID" value="CDS83921.1"/>
    <property type="molecule type" value="Genomic_DNA"/>
</dbReference>
<dbReference type="InterPro" id="IPR036890">
    <property type="entry name" value="HATPase_C_sf"/>
</dbReference>
<feature type="transmembrane region" description="Helical" evidence="1">
    <location>
        <begin position="121"/>
        <end position="142"/>
    </location>
</feature>